<dbReference type="InterPro" id="IPR052019">
    <property type="entry name" value="F420H2_bilvrd_red/Heme_oxyg"/>
</dbReference>
<keyword evidence="1" id="KW-0560">Oxidoreductase</keyword>
<evidence type="ECO:0000313" key="3">
    <source>
        <dbReference type="Proteomes" id="UP001550850"/>
    </source>
</evidence>
<keyword evidence="3" id="KW-1185">Reference proteome</keyword>
<dbReference type="Proteomes" id="UP001550850">
    <property type="component" value="Unassembled WGS sequence"/>
</dbReference>
<comment type="caution">
    <text evidence="2">The sequence shown here is derived from an EMBL/GenBank/DDBJ whole genome shotgun (WGS) entry which is preliminary data.</text>
</comment>
<dbReference type="InterPro" id="IPR012349">
    <property type="entry name" value="Split_barrel_FMN-bd"/>
</dbReference>
<dbReference type="PANTHER" id="PTHR35176:SF6">
    <property type="entry name" value="HEME OXYGENASE HI_0854-RELATED"/>
    <property type="match status" value="1"/>
</dbReference>
<accession>A0ABV2YR63</accession>
<reference evidence="2 3" key="1">
    <citation type="submission" date="2024-06" db="EMBL/GenBank/DDBJ databases">
        <title>The Natural Products Discovery Center: Release of the First 8490 Sequenced Strains for Exploring Actinobacteria Biosynthetic Diversity.</title>
        <authorList>
            <person name="Kalkreuter E."/>
            <person name="Kautsar S.A."/>
            <person name="Yang D."/>
            <person name="Bader C.D."/>
            <person name="Teijaro C.N."/>
            <person name="Fluegel L."/>
            <person name="Davis C.M."/>
            <person name="Simpson J.R."/>
            <person name="Lauterbach L."/>
            <person name="Steele A.D."/>
            <person name="Gui C."/>
            <person name="Meng S."/>
            <person name="Li G."/>
            <person name="Viehrig K."/>
            <person name="Ye F."/>
            <person name="Su P."/>
            <person name="Kiefer A.F."/>
            <person name="Nichols A."/>
            <person name="Cepeda A.J."/>
            <person name="Yan W."/>
            <person name="Fan B."/>
            <person name="Jiang Y."/>
            <person name="Adhikari A."/>
            <person name="Zheng C.-J."/>
            <person name="Schuster L."/>
            <person name="Cowan T.M."/>
            <person name="Smanski M.J."/>
            <person name="Chevrette M.G."/>
            <person name="De Carvalho L.P.S."/>
            <person name="Shen B."/>
        </authorList>
    </citation>
    <scope>NUCLEOTIDE SEQUENCE [LARGE SCALE GENOMIC DNA]</scope>
    <source>
        <strain evidence="2 3">NPDC038104</strain>
    </source>
</reference>
<dbReference type="EMBL" id="JBEZUR010000089">
    <property type="protein sequence ID" value="MEU3558211.1"/>
    <property type="molecule type" value="Genomic_DNA"/>
</dbReference>
<dbReference type="PANTHER" id="PTHR35176">
    <property type="entry name" value="HEME OXYGENASE HI_0854-RELATED"/>
    <property type="match status" value="1"/>
</dbReference>
<organism evidence="2 3">
    <name type="scientific">Streptomyces fragilis</name>
    <dbReference type="NCBI Taxonomy" id="67301"/>
    <lineage>
        <taxon>Bacteria</taxon>
        <taxon>Bacillati</taxon>
        <taxon>Actinomycetota</taxon>
        <taxon>Actinomycetes</taxon>
        <taxon>Kitasatosporales</taxon>
        <taxon>Streptomycetaceae</taxon>
        <taxon>Streptomyces</taxon>
    </lineage>
</organism>
<evidence type="ECO:0000256" key="1">
    <source>
        <dbReference type="ARBA" id="ARBA00023002"/>
    </source>
</evidence>
<dbReference type="Gene3D" id="2.30.110.10">
    <property type="entry name" value="Electron Transport, Fmn-binding Protein, Chain A"/>
    <property type="match status" value="1"/>
</dbReference>
<evidence type="ECO:0000313" key="2">
    <source>
        <dbReference type="EMBL" id="MEU3558211.1"/>
    </source>
</evidence>
<gene>
    <name evidence="2" type="ORF">AB0E65_28990</name>
</gene>
<name>A0ABV2YR63_9ACTN</name>
<sequence>MALSKDEREAFLSEPLTATLGVDAGPERGPLLVPLWYGYEPGGLPWILTGRDSRKAALIAEAGRFSLLVQRLTPTVRYVSVEGPVVESLTATAEHVREIAGRYLSGAALEGYLASPAAVEESVVLRMRPRRWTSSDLGAW</sequence>
<protein>
    <submittedName>
        <fullName evidence="2">Pyridoxamine 5'-phosphate oxidase family protein</fullName>
    </submittedName>
</protein>
<proteinExistence type="predicted"/>
<dbReference type="RefSeq" id="WP_108954027.1">
    <property type="nucleotide sequence ID" value="NZ_BEVZ01000003.1"/>
</dbReference>
<dbReference type="SUPFAM" id="SSF50475">
    <property type="entry name" value="FMN-binding split barrel"/>
    <property type="match status" value="1"/>
</dbReference>